<feature type="chain" id="PRO_5041466145" description="Secreted protein" evidence="2">
    <location>
        <begin position="26"/>
        <end position="241"/>
    </location>
</feature>
<feature type="compositionally biased region" description="Polar residues" evidence="1">
    <location>
        <begin position="47"/>
        <end position="60"/>
    </location>
</feature>
<name>A0AA38NZB0_9AGAR</name>
<keyword evidence="2" id="KW-0732">Signal</keyword>
<dbReference type="Proteomes" id="UP001163846">
    <property type="component" value="Unassembled WGS sequence"/>
</dbReference>
<gene>
    <name evidence="3" type="ORF">F5878DRAFT_665771</name>
</gene>
<comment type="caution">
    <text evidence="3">The sequence shown here is derived from an EMBL/GenBank/DDBJ whole genome shotgun (WGS) entry which is preliminary data.</text>
</comment>
<evidence type="ECO:0000256" key="2">
    <source>
        <dbReference type="SAM" id="SignalP"/>
    </source>
</evidence>
<protein>
    <recommendedName>
        <fullName evidence="5">Secreted protein</fullName>
    </recommendedName>
</protein>
<feature type="region of interest" description="Disordered" evidence="1">
    <location>
        <begin position="83"/>
        <end position="106"/>
    </location>
</feature>
<keyword evidence="4" id="KW-1185">Reference proteome</keyword>
<feature type="region of interest" description="Disordered" evidence="1">
    <location>
        <begin position="29"/>
        <end position="60"/>
    </location>
</feature>
<dbReference type="EMBL" id="MU806728">
    <property type="protein sequence ID" value="KAJ3833290.1"/>
    <property type="molecule type" value="Genomic_DNA"/>
</dbReference>
<organism evidence="3 4">
    <name type="scientific">Lentinula raphanica</name>
    <dbReference type="NCBI Taxonomy" id="153919"/>
    <lineage>
        <taxon>Eukaryota</taxon>
        <taxon>Fungi</taxon>
        <taxon>Dikarya</taxon>
        <taxon>Basidiomycota</taxon>
        <taxon>Agaricomycotina</taxon>
        <taxon>Agaricomycetes</taxon>
        <taxon>Agaricomycetidae</taxon>
        <taxon>Agaricales</taxon>
        <taxon>Marasmiineae</taxon>
        <taxon>Omphalotaceae</taxon>
        <taxon>Lentinula</taxon>
    </lineage>
</organism>
<feature type="signal peptide" evidence="2">
    <location>
        <begin position="1"/>
        <end position="25"/>
    </location>
</feature>
<dbReference type="AlphaFoldDB" id="A0AA38NZB0"/>
<evidence type="ECO:0000256" key="1">
    <source>
        <dbReference type="SAM" id="MobiDB-lite"/>
    </source>
</evidence>
<sequence length="241" mass="26495">MTRPTKSRVLAILVLGAAISSSVLAAPASIPPPPPLSRPSTNPSTNLFSTEAQPSLHSRAVGQTASEVATLRGRRVEDANFVPRRDGSDLTAIDDPKYGSDFGKDATRDVNNVAVSVNLKQRTDHSPVNEGGLTDEQVVDMLMQESKEIPASYLHGVHEDTISNILEGHKDEIYRIHEQLQNTKGSRSQELQQEYKAKLVETRKAAVAAFKLYEENRAITPNFMLQISDIYSMVISRLAQM</sequence>
<reference evidence="3" key="1">
    <citation type="submission" date="2022-08" db="EMBL/GenBank/DDBJ databases">
        <authorList>
            <consortium name="DOE Joint Genome Institute"/>
            <person name="Min B."/>
            <person name="Riley R."/>
            <person name="Sierra-Patev S."/>
            <person name="Naranjo-Ortiz M."/>
            <person name="Looney B."/>
            <person name="Konkel Z."/>
            <person name="Slot J.C."/>
            <person name="Sakamoto Y."/>
            <person name="Steenwyk J.L."/>
            <person name="Rokas A."/>
            <person name="Carro J."/>
            <person name="Camarero S."/>
            <person name="Ferreira P."/>
            <person name="Molpeceres G."/>
            <person name="Ruiz-Duenas F.J."/>
            <person name="Serrano A."/>
            <person name="Henrissat B."/>
            <person name="Drula E."/>
            <person name="Hughes K.W."/>
            <person name="Mata J.L."/>
            <person name="Ishikawa N.K."/>
            <person name="Vargas-Isla R."/>
            <person name="Ushijima S."/>
            <person name="Smith C.A."/>
            <person name="Ahrendt S."/>
            <person name="Andreopoulos W."/>
            <person name="He G."/>
            <person name="Labutti K."/>
            <person name="Lipzen A."/>
            <person name="Ng V."/>
            <person name="Sandor L."/>
            <person name="Barry K."/>
            <person name="Martinez A.T."/>
            <person name="Xiao Y."/>
            <person name="Gibbons J.G."/>
            <person name="Terashima K."/>
            <person name="Hibbett D.S."/>
            <person name="Grigoriev I.V."/>
        </authorList>
    </citation>
    <scope>NUCLEOTIDE SEQUENCE</scope>
    <source>
        <strain evidence="3">TFB9207</strain>
    </source>
</reference>
<evidence type="ECO:0000313" key="4">
    <source>
        <dbReference type="Proteomes" id="UP001163846"/>
    </source>
</evidence>
<proteinExistence type="predicted"/>
<evidence type="ECO:0000313" key="3">
    <source>
        <dbReference type="EMBL" id="KAJ3833290.1"/>
    </source>
</evidence>
<evidence type="ECO:0008006" key="5">
    <source>
        <dbReference type="Google" id="ProtNLM"/>
    </source>
</evidence>
<accession>A0AA38NZB0</accession>